<dbReference type="Proteomes" id="UP001652660">
    <property type="component" value="Chromosome 10e"/>
</dbReference>
<evidence type="ECO:0000256" key="1">
    <source>
        <dbReference type="ARBA" id="ARBA00022801"/>
    </source>
</evidence>
<evidence type="ECO:0000313" key="4">
    <source>
        <dbReference type="RefSeq" id="XP_027090048.1"/>
    </source>
</evidence>
<dbReference type="PANTHER" id="PTHR46086">
    <property type="entry name" value="ALPHA/BETA-HYDROLASES SUPERFAMILY PROTEIN"/>
    <property type="match status" value="1"/>
</dbReference>
<organism evidence="3 4">
    <name type="scientific">Coffea arabica</name>
    <name type="common">Arabian coffee</name>
    <dbReference type="NCBI Taxonomy" id="13443"/>
    <lineage>
        <taxon>Eukaryota</taxon>
        <taxon>Viridiplantae</taxon>
        <taxon>Streptophyta</taxon>
        <taxon>Embryophyta</taxon>
        <taxon>Tracheophyta</taxon>
        <taxon>Spermatophyta</taxon>
        <taxon>Magnoliopsida</taxon>
        <taxon>eudicotyledons</taxon>
        <taxon>Gunneridae</taxon>
        <taxon>Pentapetalae</taxon>
        <taxon>asterids</taxon>
        <taxon>lamiids</taxon>
        <taxon>Gentianales</taxon>
        <taxon>Rubiaceae</taxon>
        <taxon>Ixoroideae</taxon>
        <taxon>Gardenieae complex</taxon>
        <taxon>Bertiereae - Coffeeae clade</taxon>
        <taxon>Coffeeae</taxon>
        <taxon>Coffea</taxon>
    </lineage>
</organism>
<dbReference type="SUPFAM" id="SSF53474">
    <property type="entry name" value="alpha/beta-Hydrolases"/>
    <property type="match status" value="1"/>
</dbReference>
<dbReference type="GO" id="GO:0006629">
    <property type="term" value="P:lipid metabolic process"/>
    <property type="evidence" value="ECO:0007669"/>
    <property type="project" value="InterPro"/>
</dbReference>
<dbReference type="RefSeq" id="XP_027090048.1">
    <property type="nucleotide sequence ID" value="XM_027234247.2"/>
</dbReference>
<protein>
    <submittedName>
        <fullName evidence="4">Triacylglycerol lipase OBL1-like</fullName>
    </submittedName>
</protein>
<dbReference type="Pfam" id="PF01764">
    <property type="entry name" value="Lipase_3"/>
    <property type="match status" value="1"/>
</dbReference>
<dbReference type="InterPro" id="IPR002921">
    <property type="entry name" value="Fungal_lipase-type"/>
</dbReference>
<dbReference type="CDD" id="cd00519">
    <property type="entry name" value="Lipase_3"/>
    <property type="match status" value="1"/>
</dbReference>
<accession>A0A6P6UHV3</accession>
<keyword evidence="1" id="KW-0378">Hydrolase</keyword>
<name>A0A6P6UHV3_COFAR</name>
<evidence type="ECO:0000313" key="3">
    <source>
        <dbReference type="Proteomes" id="UP001652660"/>
    </source>
</evidence>
<feature type="domain" description="Fungal lipase-type" evidence="2">
    <location>
        <begin position="226"/>
        <end position="384"/>
    </location>
</feature>
<dbReference type="AlphaFoldDB" id="A0A6P6UHV3"/>
<dbReference type="GeneID" id="113711097"/>
<sequence length="496" mass="57130">MASKEDFSEEYLQLNPKEVGFSDILSIFSSRELEKTDFFHTPEIYGEANSFPAPKVYRKADTFHAPEEYDFRRRWIVFVSLVAQILLLQLKKPLAVLGSTLELCLNYPSSNGGFIGLLWNFLTGKVVTPDRSAATFRSILANLDTRVDLDGRIKANDKRYDAALSMMAAKLAYENEAFSRTVVTDHWQMEFLGFFNFWNDYEESYTTQAIIFEDKRTSADSNLIEVAFRGTEPFNADDWRTDFDISWYDIKGVGKIHAGFMKALGLQKRKGWPKTIEQGSDGKNYAYYTIREILRNRLKENQNAKFMVTGHSLGGALAILFPAILILHEENELLERMEGVYTFGQPRVGDEQFGEFMKDKLRFYDVKYCRYVYKNDMVPRVPFDDKTLMFKHFGPCLYFNSCYRGQILEEEPNKNYFSLLSVMPKILNAVYELIRSFIIPFTRGMEYREGLFQTMSRMAALVVPGLSAHGPQDYVNVTRLGTLPSSHPPLKGLKPE</sequence>
<dbReference type="Gene3D" id="3.40.50.1820">
    <property type="entry name" value="alpha/beta hydrolase"/>
    <property type="match status" value="1"/>
</dbReference>
<evidence type="ECO:0000259" key="2">
    <source>
        <dbReference type="Pfam" id="PF01764"/>
    </source>
</evidence>
<reference evidence="4" key="2">
    <citation type="submission" date="2025-08" db="UniProtKB">
        <authorList>
            <consortium name="RefSeq"/>
        </authorList>
    </citation>
    <scope>IDENTIFICATION</scope>
    <source>
        <tissue evidence="4">Leaves</tissue>
    </source>
</reference>
<dbReference type="InterPro" id="IPR029058">
    <property type="entry name" value="AB_hydrolase_fold"/>
</dbReference>
<dbReference type="InterPro" id="IPR044819">
    <property type="entry name" value="OBL-like"/>
</dbReference>
<dbReference type="OrthoDB" id="438440at2759"/>
<keyword evidence="3" id="KW-1185">Reference proteome</keyword>
<dbReference type="PANTHER" id="PTHR46086:SF4">
    <property type="entry name" value="ALPHA_BETA-HYDROLASES SUPERFAMILY PROTEIN"/>
    <property type="match status" value="1"/>
</dbReference>
<reference evidence="3" key="1">
    <citation type="journal article" date="2025" name="Foods">
        <title>Unveiling the Microbial Signatures of Arabica Coffee Cherries: Insights into Ripeness Specific Diversity, Functional Traits, and Implications for Quality and Safety.</title>
        <authorList>
            <consortium name="RefSeq"/>
            <person name="Tenea G.N."/>
            <person name="Cifuentes V."/>
            <person name="Reyes P."/>
            <person name="Cevallos-Vallejos M."/>
        </authorList>
    </citation>
    <scope>NUCLEOTIDE SEQUENCE [LARGE SCALE GENOMIC DNA]</scope>
</reference>
<proteinExistence type="predicted"/>
<dbReference type="GO" id="GO:0004806">
    <property type="term" value="F:triacylglycerol lipase activity"/>
    <property type="evidence" value="ECO:0007669"/>
    <property type="project" value="InterPro"/>
</dbReference>
<gene>
    <name evidence="4" type="primary">LOC113711097</name>
</gene>